<keyword evidence="2" id="KW-0596">Phosphopantetheine</keyword>
<protein>
    <submittedName>
        <fullName evidence="5">AMP-binding protein</fullName>
    </submittedName>
</protein>
<dbReference type="InterPro" id="IPR042099">
    <property type="entry name" value="ANL_N_sf"/>
</dbReference>
<dbReference type="CDD" id="cd19531">
    <property type="entry name" value="LCL_NRPS-like"/>
    <property type="match status" value="1"/>
</dbReference>
<dbReference type="GO" id="GO:0003824">
    <property type="term" value="F:catalytic activity"/>
    <property type="evidence" value="ECO:0007669"/>
    <property type="project" value="InterPro"/>
</dbReference>
<keyword evidence="3" id="KW-0597">Phosphoprotein</keyword>
<evidence type="ECO:0000259" key="4">
    <source>
        <dbReference type="PROSITE" id="PS50075"/>
    </source>
</evidence>
<evidence type="ECO:0000256" key="1">
    <source>
        <dbReference type="ARBA" id="ARBA00001957"/>
    </source>
</evidence>
<dbReference type="Gene3D" id="3.40.50.12780">
    <property type="entry name" value="N-terminal domain of ligase-like"/>
    <property type="match status" value="1"/>
</dbReference>
<dbReference type="InterPro" id="IPR000873">
    <property type="entry name" value="AMP-dep_synth/lig_dom"/>
</dbReference>
<dbReference type="GO" id="GO:0031177">
    <property type="term" value="F:phosphopantetheine binding"/>
    <property type="evidence" value="ECO:0007669"/>
    <property type="project" value="InterPro"/>
</dbReference>
<dbReference type="SMART" id="SM00823">
    <property type="entry name" value="PKS_PP"/>
    <property type="match status" value="1"/>
</dbReference>
<dbReference type="InterPro" id="IPR045851">
    <property type="entry name" value="AMP-bd_C_sf"/>
</dbReference>
<accession>A0A845GC31</accession>
<proteinExistence type="predicted"/>
<dbReference type="SUPFAM" id="SSF47336">
    <property type="entry name" value="ACP-like"/>
    <property type="match status" value="1"/>
</dbReference>
<dbReference type="Pfam" id="PF00550">
    <property type="entry name" value="PP-binding"/>
    <property type="match status" value="1"/>
</dbReference>
<sequence>VSPPAERIVPCDAAAAAGALDASRRPGPADAAYVMFTSGSTGAPRPILAGHAGLRHFIDWEAQELDVQPGLRVSNLALPTFDVSLRDIFLPLAAGGTVCIAPLEVRRDGAQLAAWLAREQIAVAHVVPSIFRLALKALEEQPRRLPALKHLLFAGEMLFGADVARTRAALGPDVALRNLYGPSETSLAKCCHRINGTEDAARAVPVGRPLPGTQVLVIKEGRLAAPGAIGELHIAPPFAMLGYLGDSEGTAARFIQGEPEWGVQGMVYRTGDMGRALADGTIELGGRLDGQVKINGVRVELGEIEAAAMTHEAIETAVAVAHKRDDGELAIACYFTASRPVGTDELRAHLALDLPQAALPHFLIAVDAMPLGLNGKVDRRALPKPEELVIGRTAFVAPEGPVETRIAAIWVEVLGIKRVGACTSFFDVGGDSLRAIRVLTRANAEFGGSVTIADFFAAPTVRAMAAALAPAPEARHRIPAVARAPDYPASHAQRRLWVLDQLGGNPAAYVLCGAYLLDGPLDARALAAAIEALPARHEALRTVFVESAGEVRQRVLDKADFAVACVDLGGEADPDAAARHRAEALALDGFDLAHGPLLRASLLRLGAERHVLLFAVHHIVSDAESVSVMVEEILRGARGGTAPPLRIHYKDYAVAEAAWLASPAAGAMRQWWLDRLAAPPPRLDLPFDRVPAGPPSHDGDRVSATLAAATVEGLRTLARATGTSFFASLVALTGALLQRHTGCHETVLGIPVTCRDDPELETQLGFYVNILPLRLALDDAGDATALLRRAGHALAEAMDHRAYPFDLLIAQLDLPRDENRPPLFDVAVVFQDRRQRSLTLDGVTVSRFGGEPRVAKYPLTFEFVESEDGVTLNLEYASDLFGRERIALMAEHYVRLAAAAVAEPGRAVARLPMLGAEELALVTAPGPHIDLPKDATVPAAFAAWAALQ</sequence>
<dbReference type="InterPro" id="IPR009081">
    <property type="entry name" value="PP-bd_ACP"/>
</dbReference>
<dbReference type="Gene3D" id="1.10.1200.10">
    <property type="entry name" value="ACP-like"/>
    <property type="match status" value="1"/>
</dbReference>
<feature type="non-terminal residue" evidence="5">
    <location>
        <position position="1"/>
    </location>
</feature>
<comment type="cofactor">
    <cofactor evidence="1">
        <name>pantetheine 4'-phosphate</name>
        <dbReference type="ChEBI" id="CHEBI:47942"/>
    </cofactor>
</comment>
<dbReference type="FunFam" id="1.10.1200.10:FF:000005">
    <property type="entry name" value="Nonribosomal peptide synthetase 1"/>
    <property type="match status" value="1"/>
</dbReference>
<dbReference type="EMBL" id="WWCW01000291">
    <property type="protein sequence ID" value="MYM91854.1"/>
    <property type="molecule type" value="Genomic_DNA"/>
</dbReference>
<dbReference type="InterPro" id="IPR006162">
    <property type="entry name" value="Ppantetheine_attach_site"/>
</dbReference>
<dbReference type="Pfam" id="PF00668">
    <property type="entry name" value="Condensation"/>
    <property type="match status" value="1"/>
</dbReference>
<feature type="non-terminal residue" evidence="5">
    <location>
        <position position="948"/>
    </location>
</feature>
<reference evidence="5 6" key="1">
    <citation type="submission" date="2020-01" db="EMBL/GenBank/DDBJ databases">
        <title>Novel species isolated from a subtropical stream in China.</title>
        <authorList>
            <person name="Lu H."/>
        </authorList>
    </citation>
    <scope>NUCLEOTIDE SEQUENCE [LARGE SCALE GENOMIC DNA]</scope>
    <source>
        <strain evidence="5 6">FT82W</strain>
    </source>
</reference>
<feature type="domain" description="Carrier" evidence="4">
    <location>
        <begin position="397"/>
        <end position="472"/>
    </location>
</feature>
<dbReference type="PANTHER" id="PTHR45527:SF1">
    <property type="entry name" value="FATTY ACID SYNTHASE"/>
    <property type="match status" value="1"/>
</dbReference>
<dbReference type="InterPro" id="IPR036736">
    <property type="entry name" value="ACP-like_sf"/>
</dbReference>
<dbReference type="GO" id="GO:0005737">
    <property type="term" value="C:cytoplasm"/>
    <property type="evidence" value="ECO:0007669"/>
    <property type="project" value="TreeGrafter"/>
</dbReference>
<dbReference type="GO" id="GO:0044550">
    <property type="term" value="P:secondary metabolite biosynthetic process"/>
    <property type="evidence" value="ECO:0007669"/>
    <property type="project" value="TreeGrafter"/>
</dbReference>
<dbReference type="InterPro" id="IPR023213">
    <property type="entry name" value="CAT-like_dom_sf"/>
</dbReference>
<evidence type="ECO:0000256" key="3">
    <source>
        <dbReference type="ARBA" id="ARBA00022553"/>
    </source>
</evidence>
<dbReference type="PROSITE" id="PS00455">
    <property type="entry name" value="AMP_BINDING"/>
    <property type="match status" value="1"/>
</dbReference>
<dbReference type="InterPro" id="IPR020806">
    <property type="entry name" value="PKS_PP-bd"/>
</dbReference>
<dbReference type="SUPFAM" id="SSF56801">
    <property type="entry name" value="Acetyl-CoA synthetase-like"/>
    <property type="match status" value="1"/>
</dbReference>
<organism evidence="5 6">
    <name type="scientific">Duganella vulcania</name>
    <dbReference type="NCBI Taxonomy" id="2692166"/>
    <lineage>
        <taxon>Bacteria</taxon>
        <taxon>Pseudomonadati</taxon>
        <taxon>Pseudomonadota</taxon>
        <taxon>Betaproteobacteria</taxon>
        <taxon>Burkholderiales</taxon>
        <taxon>Oxalobacteraceae</taxon>
        <taxon>Telluria group</taxon>
        <taxon>Duganella</taxon>
    </lineage>
</organism>
<dbReference type="GO" id="GO:0043041">
    <property type="term" value="P:amino acid activation for nonribosomal peptide biosynthetic process"/>
    <property type="evidence" value="ECO:0007669"/>
    <property type="project" value="TreeGrafter"/>
</dbReference>
<dbReference type="PROSITE" id="PS50075">
    <property type="entry name" value="CARRIER"/>
    <property type="match status" value="1"/>
</dbReference>
<dbReference type="PROSITE" id="PS00012">
    <property type="entry name" value="PHOSPHOPANTETHEINE"/>
    <property type="match status" value="1"/>
</dbReference>
<dbReference type="Gene3D" id="3.30.300.30">
    <property type="match status" value="1"/>
</dbReference>
<dbReference type="Gene3D" id="3.30.559.30">
    <property type="entry name" value="Nonribosomal peptide synthetase, condensation domain"/>
    <property type="match status" value="1"/>
</dbReference>
<dbReference type="Gene3D" id="3.30.559.10">
    <property type="entry name" value="Chloramphenicol acetyltransferase-like domain"/>
    <property type="match status" value="1"/>
</dbReference>
<gene>
    <name evidence="5" type="ORF">GTP91_32345</name>
</gene>
<dbReference type="PANTHER" id="PTHR45527">
    <property type="entry name" value="NONRIBOSOMAL PEPTIDE SYNTHETASE"/>
    <property type="match status" value="1"/>
</dbReference>
<dbReference type="InterPro" id="IPR020845">
    <property type="entry name" value="AMP-binding_CS"/>
</dbReference>
<dbReference type="AlphaFoldDB" id="A0A845GC31"/>
<comment type="caution">
    <text evidence="5">The sequence shown here is derived from an EMBL/GenBank/DDBJ whole genome shotgun (WGS) entry which is preliminary data.</text>
</comment>
<dbReference type="SUPFAM" id="SSF52777">
    <property type="entry name" value="CoA-dependent acyltransferases"/>
    <property type="match status" value="2"/>
</dbReference>
<name>A0A845GC31_9BURK</name>
<evidence type="ECO:0000256" key="2">
    <source>
        <dbReference type="ARBA" id="ARBA00022450"/>
    </source>
</evidence>
<dbReference type="RefSeq" id="WP_161100412.1">
    <property type="nucleotide sequence ID" value="NZ_WWCW01000291.1"/>
</dbReference>
<dbReference type="Pfam" id="PF13193">
    <property type="entry name" value="AMP-binding_C"/>
    <property type="match status" value="1"/>
</dbReference>
<evidence type="ECO:0000313" key="5">
    <source>
        <dbReference type="EMBL" id="MYM91854.1"/>
    </source>
</evidence>
<dbReference type="Proteomes" id="UP000470302">
    <property type="component" value="Unassembled WGS sequence"/>
</dbReference>
<dbReference type="InterPro" id="IPR025110">
    <property type="entry name" value="AMP-bd_C"/>
</dbReference>
<dbReference type="Pfam" id="PF00501">
    <property type="entry name" value="AMP-binding"/>
    <property type="match status" value="1"/>
</dbReference>
<dbReference type="InterPro" id="IPR001242">
    <property type="entry name" value="Condensation_dom"/>
</dbReference>
<evidence type="ECO:0000313" key="6">
    <source>
        <dbReference type="Proteomes" id="UP000470302"/>
    </source>
</evidence>